<dbReference type="EMBL" id="BGPR01086616">
    <property type="protein sequence ID" value="GBM04099.1"/>
    <property type="molecule type" value="Genomic_DNA"/>
</dbReference>
<evidence type="ECO:0000256" key="4">
    <source>
        <dbReference type="ARBA" id="ARBA00022989"/>
    </source>
</evidence>
<dbReference type="GO" id="GO:0015137">
    <property type="term" value="F:citrate transmembrane transporter activity"/>
    <property type="evidence" value="ECO:0007669"/>
    <property type="project" value="TreeGrafter"/>
</dbReference>
<keyword evidence="2" id="KW-0813">Transport</keyword>
<name>A0A4Y2CIT4_ARAVE</name>
<gene>
    <name evidence="8" type="ORF">AVEN_131813_1</name>
</gene>
<dbReference type="AlphaFoldDB" id="A0A4Y2CIT4"/>
<evidence type="ECO:0000313" key="9">
    <source>
        <dbReference type="Proteomes" id="UP000499080"/>
    </source>
</evidence>
<reference evidence="8 9" key="1">
    <citation type="journal article" date="2019" name="Sci. Rep.">
        <title>Orb-weaving spider Araneus ventricosus genome elucidates the spidroin gene catalogue.</title>
        <authorList>
            <person name="Kono N."/>
            <person name="Nakamura H."/>
            <person name="Ohtoshi R."/>
            <person name="Moran D.A.P."/>
            <person name="Shinohara A."/>
            <person name="Yoshida Y."/>
            <person name="Fujiwara M."/>
            <person name="Mori M."/>
            <person name="Tomita M."/>
            <person name="Arakawa K."/>
        </authorList>
    </citation>
    <scope>NUCLEOTIDE SEQUENCE [LARGE SCALE GENOMIC DNA]</scope>
</reference>
<dbReference type="PANTHER" id="PTHR10283:SF82">
    <property type="entry name" value="SOLUTE CARRIER FAMILY 13 MEMBER 2"/>
    <property type="match status" value="1"/>
</dbReference>
<organism evidence="8 9">
    <name type="scientific">Araneus ventricosus</name>
    <name type="common">Orbweaver spider</name>
    <name type="synonym">Epeira ventricosa</name>
    <dbReference type="NCBI Taxonomy" id="182803"/>
    <lineage>
        <taxon>Eukaryota</taxon>
        <taxon>Metazoa</taxon>
        <taxon>Ecdysozoa</taxon>
        <taxon>Arthropoda</taxon>
        <taxon>Chelicerata</taxon>
        <taxon>Arachnida</taxon>
        <taxon>Araneae</taxon>
        <taxon>Araneomorphae</taxon>
        <taxon>Entelegynae</taxon>
        <taxon>Araneoidea</taxon>
        <taxon>Araneidae</taxon>
        <taxon>Araneus</taxon>
    </lineage>
</organism>
<feature type="transmembrane region" description="Helical" evidence="6">
    <location>
        <begin position="95"/>
        <end position="114"/>
    </location>
</feature>
<dbReference type="Proteomes" id="UP000499080">
    <property type="component" value="Unassembled WGS sequence"/>
</dbReference>
<keyword evidence="3 6" id="KW-0812">Transmembrane</keyword>
<evidence type="ECO:0000256" key="6">
    <source>
        <dbReference type="SAM" id="Phobius"/>
    </source>
</evidence>
<dbReference type="OrthoDB" id="6493944at2759"/>
<dbReference type="Pfam" id="PF03600">
    <property type="entry name" value="CitMHS"/>
    <property type="match status" value="1"/>
</dbReference>
<feature type="domain" description="Citrate transporter-like" evidence="7">
    <location>
        <begin position="41"/>
        <end position="108"/>
    </location>
</feature>
<evidence type="ECO:0000256" key="5">
    <source>
        <dbReference type="ARBA" id="ARBA00023136"/>
    </source>
</evidence>
<keyword evidence="4 6" id="KW-1133">Transmembrane helix</keyword>
<dbReference type="GO" id="GO:0015141">
    <property type="term" value="F:succinate transmembrane transporter activity"/>
    <property type="evidence" value="ECO:0007669"/>
    <property type="project" value="TreeGrafter"/>
</dbReference>
<dbReference type="PANTHER" id="PTHR10283">
    <property type="entry name" value="SOLUTE CARRIER FAMILY 13 MEMBER"/>
    <property type="match status" value="1"/>
</dbReference>
<keyword evidence="5 6" id="KW-0472">Membrane</keyword>
<evidence type="ECO:0000256" key="3">
    <source>
        <dbReference type="ARBA" id="ARBA00022692"/>
    </source>
</evidence>
<dbReference type="InterPro" id="IPR004680">
    <property type="entry name" value="Cit_transptr-like_dom"/>
</dbReference>
<sequence>MNSAECLPCWTLGKNKYMLLFTVGLIKHVNGRGNDKFAALKVTLLLGVNYAANVGGTGTIIGTTPNLVLMTVLQKLYPGSDEITFATWMMYNVPGVLLCIFFGWLYLWLVNIYFS</sequence>
<comment type="subcellular location">
    <subcellularLocation>
        <location evidence="1">Membrane</location>
        <topology evidence="1">Multi-pass membrane protein</topology>
    </subcellularLocation>
</comment>
<proteinExistence type="predicted"/>
<dbReference type="GO" id="GO:0005886">
    <property type="term" value="C:plasma membrane"/>
    <property type="evidence" value="ECO:0007669"/>
    <property type="project" value="TreeGrafter"/>
</dbReference>
<evidence type="ECO:0000256" key="2">
    <source>
        <dbReference type="ARBA" id="ARBA00022448"/>
    </source>
</evidence>
<feature type="non-terminal residue" evidence="8">
    <location>
        <position position="115"/>
    </location>
</feature>
<evidence type="ECO:0000313" key="8">
    <source>
        <dbReference type="EMBL" id="GBM04099.1"/>
    </source>
</evidence>
<accession>A0A4Y2CIT4</accession>
<comment type="caution">
    <text evidence="8">The sequence shown here is derived from an EMBL/GenBank/DDBJ whole genome shotgun (WGS) entry which is preliminary data.</text>
</comment>
<keyword evidence="9" id="KW-1185">Reference proteome</keyword>
<evidence type="ECO:0000256" key="1">
    <source>
        <dbReference type="ARBA" id="ARBA00004141"/>
    </source>
</evidence>
<evidence type="ECO:0000259" key="7">
    <source>
        <dbReference type="Pfam" id="PF03600"/>
    </source>
</evidence>
<protein>
    <recommendedName>
        <fullName evidence="7">Citrate transporter-like domain-containing protein</fullName>
    </recommendedName>
</protein>